<dbReference type="KEGG" id="bdi:100836444"/>
<reference evidence="3" key="2">
    <citation type="submission" date="2017-06" db="EMBL/GenBank/DDBJ databases">
        <title>WGS assembly of Brachypodium distachyon.</title>
        <authorList>
            <consortium name="The International Brachypodium Initiative"/>
            <person name="Lucas S."/>
            <person name="Harmon-Smith M."/>
            <person name="Lail K."/>
            <person name="Tice H."/>
            <person name="Grimwood J."/>
            <person name="Bruce D."/>
            <person name="Barry K."/>
            <person name="Shu S."/>
            <person name="Lindquist E."/>
            <person name="Wang M."/>
            <person name="Pitluck S."/>
            <person name="Vogel J.P."/>
            <person name="Garvin D.F."/>
            <person name="Mockler T.C."/>
            <person name="Schmutz J."/>
            <person name="Rokhsar D."/>
            <person name="Bevan M.W."/>
        </authorList>
    </citation>
    <scope>NUCLEOTIDE SEQUENCE</scope>
    <source>
        <strain evidence="3">Bd21</strain>
    </source>
</reference>
<name>I1HR73_BRADI</name>
<reference evidence="3 4" key="1">
    <citation type="journal article" date="2010" name="Nature">
        <title>Genome sequencing and analysis of the model grass Brachypodium distachyon.</title>
        <authorList>
            <consortium name="International Brachypodium Initiative"/>
        </authorList>
    </citation>
    <scope>NUCLEOTIDE SEQUENCE [LARGE SCALE GENOMIC DNA]</scope>
    <source>
        <strain evidence="3 4">Bd21</strain>
    </source>
</reference>
<feature type="domain" description="FBD" evidence="1">
    <location>
        <begin position="368"/>
        <end position="407"/>
    </location>
</feature>
<dbReference type="FunCoup" id="I1HR73">
    <property type="interactions" value="4"/>
</dbReference>
<dbReference type="eggNOG" id="ENOG502R58C">
    <property type="taxonomic scope" value="Eukaryota"/>
</dbReference>
<dbReference type="Proteomes" id="UP000008810">
    <property type="component" value="Chromosome 2"/>
</dbReference>
<dbReference type="SUPFAM" id="SSF81383">
    <property type="entry name" value="F-box domain"/>
    <property type="match status" value="1"/>
</dbReference>
<evidence type="ECO:0000313" key="4">
    <source>
        <dbReference type="EnsemblPlants" id="KQK09581"/>
    </source>
</evidence>
<dbReference type="Pfam" id="PF24758">
    <property type="entry name" value="LRR_At5g56370"/>
    <property type="match status" value="1"/>
</dbReference>
<dbReference type="AlphaFoldDB" id="I1HR73"/>
<dbReference type="InterPro" id="IPR055411">
    <property type="entry name" value="LRR_FXL15/At3g58940/PEG3-like"/>
</dbReference>
<dbReference type="InterPro" id="IPR006566">
    <property type="entry name" value="FBD"/>
</dbReference>
<dbReference type="GeneID" id="100836444"/>
<dbReference type="ExpressionAtlas" id="I1HR73">
    <property type="expression patterns" value="baseline"/>
</dbReference>
<dbReference type="PANTHER" id="PTHR32141:SF96">
    <property type="entry name" value="OS01G0730100 PROTEIN"/>
    <property type="match status" value="1"/>
</dbReference>
<evidence type="ECO:0000313" key="5">
    <source>
        <dbReference type="Proteomes" id="UP000008810"/>
    </source>
</evidence>
<feature type="domain" description="F-box/LRR-repeat protein 15/At3g58940/PEG3-like LRR" evidence="2">
    <location>
        <begin position="97"/>
        <end position="263"/>
    </location>
</feature>
<accession>I1HR73</accession>
<dbReference type="Gramene" id="KQK09581">
    <property type="protein sequence ID" value="KQK09581"/>
    <property type="gene ID" value="BRADI_2g48870v3"/>
</dbReference>
<keyword evidence="5" id="KW-1185">Reference proteome</keyword>
<dbReference type="OrthoDB" id="629734at2759"/>
<evidence type="ECO:0000259" key="2">
    <source>
        <dbReference type="Pfam" id="PF24758"/>
    </source>
</evidence>
<sequence>MAAAVGDALLRDRLSDVPDSILVAILSLLPIDEAARSTALASRWRHLFPSTLLDFRAPRRNVVKVVDSILATHPTALVRSFSAGRLRFRADQGSAPLDGWLKDLANRGLEELVLQFEERREAIPESILACASLKHLRVISGAFPDVTEAAASPLARLTKIELSAVKISDESVESLLSQCTALEHLEMNGVSNCGCLRIRSRSLKVLNSHGDFDELFIEDAPNLERVLGNFMHLRKVHIEVKHAPKLEFLGYLSMLHTIEIGGTELLSIKEVEAENEDDDEDEDEEIRPPRKFTEVRNYVKTMPSMKTLAVSVSYMTRGYYTIEGFIGWFMELLKLFPCLETLYIKSESWSGVDEDEVPGSWDVLRSVPCINNHLEKVVLEVYRGHDWQMEMAKFFHGRSRFLKTMEFHCMDDTGRADYGKAPSEEWVGNQHELLCFDSRVSSDARFVFFKHQLPCNHHYICHDEDYKRDYYSNLYEV</sequence>
<dbReference type="PANTHER" id="PTHR32141">
    <property type="match status" value="1"/>
</dbReference>
<dbReference type="InterPro" id="IPR032675">
    <property type="entry name" value="LRR_dom_sf"/>
</dbReference>
<organism evidence="4">
    <name type="scientific">Brachypodium distachyon</name>
    <name type="common">Purple false brome</name>
    <name type="synonym">Trachynia distachya</name>
    <dbReference type="NCBI Taxonomy" id="15368"/>
    <lineage>
        <taxon>Eukaryota</taxon>
        <taxon>Viridiplantae</taxon>
        <taxon>Streptophyta</taxon>
        <taxon>Embryophyta</taxon>
        <taxon>Tracheophyta</taxon>
        <taxon>Spermatophyta</taxon>
        <taxon>Magnoliopsida</taxon>
        <taxon>Liliopsida</taxon>
        <taxon>Poales</taxon>
        <taxon>Poaceae</taxon>
        <taxon>BOP clade</taxon>
        <taxon>Pooideae</taxon>
        <taxon>Stipodae</taxon>
        <taxon>Brachypodieae</taxon>
        <taxon>Brachypodium</taxon>
    </lineage>
</organism>
<dbReference type="Pfam" id="PF08387">
    <property type="entry name" value="FBD"/>
    <property type="match status" value="1"/>
</dbReference>
<dbReference type="InterPro" id="IPR055302">
    <property type="entry name" value="F-box_dom-containing"/>
</dbReference>
<dbReference type="EMBL" id="CM000881">
    <property type="protein sequence ID" value="KQK09581.1"/>
    <property type="molecule type" value="Genomic_DNA"/>
</dbReference>
<dbReference type="InterPro" id="IPR036047">
    <property type="entry name" value="F-box-like_dom_sf"/>
</dbReference>
<dbReference type="HOGENOM" id="CLU_023151_5_0_1"/>
<protein>
    <submittedName>
        <fullName evidence="3 4">Uncharacterized protein</fullName>
    </submittedName>
</protein>
<dbReference type="SUPFAM" id="SSF52047">
    <property type="entry name" value="RNI-like"/>
    <property type="match status" value="1"/>
</dbReference>
<dbReference type="RefSeq" id="XP_014754269.1">
    <property type="nucleotide sequence ID" value="XM_014898783.2"/>
</dbReference>
<proteinExistence type="predicted"/>
<reference evidence="4" key="3">
    <citation type="submission" date="2018-08" db="UniProtKB">
        <authorList>
            <consortium name="EnsemblPlants"/>
        </authorList>
    </citation>
    <scope>IDENTIFICATION</scope>
    <source>
        <strain evidence="4">cv. Bd21</strain>
    </source>
</reference>
<gene>
    <name evidence="4" type="primary">LOC100836444</name>
    <name evidence="3" type="ORF">BRADI_2g48870v3</name>
</gene>
<evidence type="ECO:0000259" key="1">
    <source>
        <dbReference type="Pfam" id="PF08387"/>
    </source>
</evidence>
<evidence type="ECO:0000313" key="3">
    <source>
        <dbReference type="EMBL" id="KQK09581.1"/>
    </source>
</evidence>
<dbReference type="OMA" id="DFEERYM"/>
<dbReference type="Gene3D" id="3.80.10.10">
    <property type="entry name" value="Ribonuclease Inhibitor"/>
    <property type="match status" value="1"/>
</dbReference>
<dbReference type="EnsemblPlants" id="KQK09581">
    <property type="protein sequence ID" value="KQK09581"/>
    <property type="gene ID" value="BRADI_2g48870v3"/>
</dbReference>